<keyword evidence="3" id="KW-0032">Aminotransferase</keyword>
<reference evidence="3 4" key="1">
    <citation type="submission" date="2020-05" db="EMBL/GenBank/DDBJ databases">
        <title>Complete closed genome sequence of Defluviicoccus vanus.</title>
        <authorList>
            <person name="Bessarab I."/>
            <person name="Arumugam K."/>
            <person name="Maszenan A.M."/>
            <person name="Seviour R.J."/>
            <person name="Williams R.B."/>
        </authorList>
    </citation>
    <scope>NUCLEOTIDE SEQUENCE [LARGE SCALE GENOMIC DNA]</scope>
    <source>
        <strain evidence="3 4">Ben 114</strain>
    </source>
</reference>
<gene>
    <name evidence="3" type="ORF">HQ394_06280</name>
</gene>
<dbReference type="Gene3D" id="3.40.640.10">
    <property type="entry name" value="Type I PLP-dependent aspartate aminotransferase-like (Major domain)"/>
    <property type="match status" value="1"/>
</dbReference>
<dbReference type="Gene3D" id="3.90.1150.10">
    <property type="entry name" value="Aspartate Aminotransferase, domain 1"/>
    <property type="match status" value="1"/>
</dbReference>
<sequence length="384" mass="42472">MWNERRDDFASFDGRVWLNTAHQGVLPRVAAEAARDAIAWKQQPWHLTTERFSGVPQRLRRAVAAVIGAPAEQVILGNSASYGLHLLANGVVWHDGDEVLVMQGDFPSDILPWLGLASRGVHVRQLRPANRVLSVDEVATAISPRTRLLCLTWVHSLSGYAIDLDAIGDLCRQFGVLFVVNASQALGVRPLAVTTAPVDALVSVGFKWLCGPYGTGFCWVRPELLDRMTCQQTYWLAMLTSDDLARDELDLSLQHDPGARRYDVFGTANFFNFHPLATAIEYVLGVGIEAIASHDAALVERFIAGLDRRRYRLLSPESGPARSTLVFFAPIDRMQTDRVYDALVADGIYVARRAGALRLAPHLYNTTADIDRMLAVLNDALSRN</sequence>
<dbReference type="AlphaFoldDB" id="A0A7H1MZZ2"/>
<dbReference type="SUPFAM" id="SSF53383">
    <property type="entry name" value="PLP-dependent transferases"/>
    <property type="match status" value="1"/>
</dbReference>
<evidence type="ECO:0000313" key="3">
    <source>
        <dbReference type="EMBL" id="QNT69028.1"/>
    </source>
</evidence>
<dbReference type="PANTHER" id="PTHR43586:SF15">
    <property type="entry name" value="BLR3095 PROTEIN"/>
    <property type="match status" value="1"/>
</dbReference>
<dbReference type="PANTHER" id="PTHR43586">
    <property type="entry name" value="CYSTEINE DESULFURASE"/>
    <property type="match status" value="1"/>
</dbReference>
<protein>
    <submittedName>
        <fullName evidence="3">Aminotransferase class V-fold PLP-dependent enzyme</fullName>
    </submittedName>
</protein>
<evidence type="ECO:0000313" key="4">
    <source>
        <dbReference type="Proteomes" id="UP000516369"/>
    </source>
</evidence>
<dbReference type="KEGG" id="dvn:HQ394_06280"/>
<dbReference type="InterPro" id="IPR015424">
    <property type="entry name" value="PyrdxlP-dep_Trfase"/>
</dbReference>
<dbReference type="Proteomes" id="UP000516369">
    <property type="component" value="Chromosome"/>
</dbReference>
<dbReference type="InterPro" id="IPR000192">
    <property type="entry name" value="Aminotrans_V_dom"/>
</dbReference>
<dbReference type="RefSeq" id="WP_190262540.1">
    <property type="nucleotide sequence ID" value="NZ_CP053923.1"/>
</dbReference>
<dbReference type="InterPro" id="IPR015421">
    <property type="entry name" value="PyrdxlP-dep_Trfase_major"/>
</dbReference>
<keyword evidence="3" id="KW-0808">Transferase</keyword>
<dbReference type="EMBL" id="CP053923">
    <property type="protein sequence ID" value="QNT69028.1"/>
    <property type="molecule type" value="Genomic_DNA"/>
</dbReference>
<proteinExistence type="predicted"/>
<evidence type="ECO:0000259" key="2">
    <source>
        <dbReference type="Pfam" id="PF00266"/>
    </source>
</evidence>
<evidence type="ECO:0000256" key="1">
    <source>
        <dbReference type="ARBA" id="ARBA00022898"/>
    </source>
</evidence>
<dbReference type="GO" id="GO:0008483">
    <property type="term" value="F:transaminase activity"/>
    <property type="evidence" value="ECO:0007669"/>
    <property type="project" value="UniProtKB-KW"/>
</dbReference>
<dbReference type="Pfam" id="PF00266">
    <property type="entry name" value="Aminotran_5"/>
    <property type="match status" value="1"/>
</dbReference>
<feature type="domain" description="Aminotransferase class V" evidence="2">
    <location>
        <begin position="49"/>
        <end position="351"/>
    </location>
</feature>
<keyword evidence="1" id="KW-0663">Pyridoxal phosphate</keyword>
<name>A0A7H1MZZ2_9PROT</name>
<accession>A0A7H1MZZ2</accession>
<dbReference type="InterPro" id="IPR015422">
    <property type="entry name" value="PyrdxlP-dep_Trfase_small"/>
</dbReference>
<keyword evidence="4" id="KW-1185">Reference proteome</keyword>
<organism evidence="3 4">
    <name type="scientific">Defluviicoccus vanus</name>
    <dbReference type="NCBI Taxonomy" id="111831"/>
    <lineage>
        <taxon>Bacteria</taxon>
        <taxon>Pseudomonadati</taxon>
        <taxon>Pseudomonadota</taxon>
        <taxon>Alphaproteobacteria</taxon>
        <taxon>Rhodospirillales</taxon>
        <taxon>Rhodospirillaceae</taxon>
        <taxon>Defluviicoccus</taxon>
    </lineage>
</organism>